<evidence type="ECO:0000313" key="3">
    <source>
        <dbReference type="Proteomes" id="UP000461409"/>
    </source>
</evidence>
<reference evidence="2 3" key="2">
    <citation type="submission" date="2020-02" db="EMBL/GenBank/DDBJ databases">
        <title>Erythrobacter dongmakensis sp. nov., isolated from a tidal mudflat.</title>
        <authorList>
            <person name="Kim I.S."/>
        </authorList>
    </citation>
    <scope>NUCLEOTIDE SEQUENCE [LARGE SCALE GENOMIC DNA]</scope>
    <source>
        <strain evidence="2 3">GH3-10</strain>
    </source>
</reference>
<proteinExistence type="predicted"/>
<dbReference type="RefSeq" id="WP_160486492.1">
    <property type="nucleotide sequence ID" value="NZ_WUBR01000003.1"/>
</dbReference>
<sequence length="181" mass="19024">MFKPFAIAAAAISLCAIPASASAQEVFGGVYAHAVDTPFTLETTESGSIDIAAGVRFGGIEALDFIGSPEPYIVGSLNTSGDTSFAGAGLSWTIGKGPFYVRPGIGLVVHDGPELRVNPATGIRTDLGSRVLFEPEIGVGYRVSERASVEAHWMHISQGQIFDSNQNPGIDMIGVRANWKL</sequence>
<feature type="signal peptide" evidence="1">
    <location>
        <begin position="1"/>
        <end position="23"/>
    </location>
</feature>
<gene>
    <name evidence="2" type="ORF">GRF63_13055</name>
</gene>
<keyword evidence="3" id="KW-1185">Reference proteome</keyword>
<dbReference type="Gene3D" id="2.40.160.20">
    <property type="match status" value="1"/>
</dbReference>
<comment type="caution">
    <text evidence="2">The sequence shown here is derived from an EMBL/GenBank/DDBJ whole genome shotgun (WGS) entry which is preliminary data.</text>
</comment>
<feature type="chain" id="PRO_5032662310" description="Acyloxyacyl hydrolase" evidence="1">
    <location>
        <begin position="24"/>
        <end position="181"/>
    </location>
</feature>
<evidence type="ECO:0000313" key="2">
    <source>
        <dbReference type="EMBL" id="MWV28837.1"/>
    </source>
</evidence>
<dbReference type="Proteomes" id="UP000461409">
    <property type="component" value="Unassembled WGS sequence"/>
</dbReference>
<name>A0A844XED2_9SPHN</name>
<dbReference type="EMBL" id="WUBR01000003">
    <property type="protein sequence ID" value="MWV28837.1"/>
    <property type="molecule type" value="Genomic_DNA"/>
</dbReference>
<evidence type="ECO:0008006" key="4">
    <source>
        <dbReference type="Google" id="ProtNLM"/>
    </source>
</evidence>
<dbReference type="AlphaFoldDB" id="A0A844XED2"/>
<dbReference type="Pfam" id="PF09411">
    <property type="entry name" value="PagL"/>
    <property type="match status" value="1"/>
</dbReference>
<organism evidence="2 3">
    <name type="scientific">Aurantiacibacter rhizosphaerae</name>
    <dbReference type="NCBI Taxonomy" id="2691582"/>
    <lineage>
        <taxon>Bacteria</taxon>
        <taxon>Pseudomonadati</taxon>
        <taxon>Pseudomonadota</taxon>
        <taxon>Alphaproteobacteria</taxon>
        <taxon>Sphingomonadales</taxon>
        <taxon>Erythrobacteraceae</taxon>
        <taxon>Aurantiacibacter</taxon>
    </lineage>
</organism>
<evidence type="ECO:0000256" key="1">
    <source>
        <dbReference type="SAM" id="SignalP"/>
    </source>
</evidence>
<keyword evidence="1" id="KW-0732">Signal</keyword>
<reference evidence="2 3" key="1">
    <citation type="submission" date="2019-12" db="EMBL/GenBank/DDBJ databases">
        <authorList>
            <person name="Lee S.D."/>
        </authorList>
    </citation>
    <scope>NUCLEOTIDE SEQUENCE [LARGE SCALE GENOMIC DNA]</scope>
    <source>
        <strain evidence="2 3">GH3-10</strain>
    </source>
</reference>
<protein>
    <recommendedName>
        <fullName evidence="4">Acyloxyacyl hydrolase</fullName>
    </recommendedName>
</protein>
<accession>A0A844XED2</accession>
<dbReference type="InterPro" id="IPR018550">
    <property type="entry name" value="Lipid-A_deacylase-rel"/>
</dbReference>